<dbReference type="Pfam" id="PF00392">
    <property type="entry name" value="GntR"/>
    <property type="match status" value="1"/>
</dbReference>
<dbReference type="KEGG" id="vte:BHY08_06665"/>
<dbReference type="GO" id="GO:0003700">
    <property type="term" value="F:DNA-binding transcription factor activity"/>
    <property type="evidence" value="ECO:0007669"/>
    <property type="project" value="InterPro"/>
</dbReference>
<evidence type="ECO:0000256" key="3">
    <source>
        <dbReference type="ARBA" id="ARBA00023163"/>
    </source>
</evidence>
<dbReference type="InterPro" id="IPR000524">
    <property type="entry name" value="Tscrpt_reg_HTH_GntR"/>
</dbReference>
<evidence type="ECO:0000256" key="1">
    <source>
        <dbReference type="ARBA" id="ARBA00023015"/>
    </source>
</evidence>
<dbReference type="EMBL" id="CP017267">
    <property type="protein sequence ID" value="APB31536.1"/>
    <property type="molecule type" value="Genomic_DNA"/>
</dbReference>
<feature type="domain" description="HTH gntR-type" evidence="4">
    <location>
        <begin position="4"/>
        <end position="71"/>
    </location>
</feature>
<gene>
    <name evidence="5" type="ORF">BHY08_06665</name>
</gene>
<dbReference type="AlphaFoldDB" id="A0A1J0A6H4"/>
<dbReference type="PANTHER" id="PTHR43537">
    <property type="entry name" value="TRANSCRIPTIONAL REGULATOR, GNTR FAMILY"/>
    <property type="match status" value="1"/>
</dbReference>
<dbReference type="InterPro" id="IPR036388">
    <property type="entry name" value="WH-like_DNA-bd_sf"/>
</dbReference>
<dbReference type="PROSITE" id="PS50949">
    <property type="entry name" value="HTH_GNTR"/>
    <property type="match status" value="1"/>
</dbReference>
<evidence type="ECO:0000313" key="5">
    <source>
        <dbReference type="EMBL" id="APB31536.1"/>
    </source>
</evidence>
<keyword evidence="6" id="KW-1185">Reference proteome</keyword>
<dbReference type="STRING" id="519472.BHY08_06665"/>
<accession>A0A1J0A6H4</accession>
<dbReference type="PANTHER" id="PTHR43537:SF45">
    <property type="entry name" value="GNTR FAMILY REGULATORY PROTEIN"/>
    <property type="match status" value="1"/>
</dbReference>
<proteinExistence type="predicted"/>
<organism evidence="5 6">
    <name type="scientific">Vagococcus teuberi</name>
    <dbReference type="NCBI Taxonomy" id="519472"/>
    <lineage>
        <taxon>Bacteria</taxon>
        <taxon>Bacillati</taxon>
        <taxon>Bacillota</taxon>
        <taxon>Bacilli</taxon>
        <taxon>Lactobacillales</taxon>
        <taxon>Enterococcaceae</taxon>
        <taxon>Vagococcus</taxon>
    </lineage>
</organism>
<dbReference type="RefSeq" id="WP_071457128.1">
    <property type="nucleotide sequence ID" value="NZ_CP017267.1"/>
</dbReference>
<evidence type="ECO:0000259" key="4">
    <source>
        <dbReference type="PROSITE" id="PS50949"/>
    </source>
</evidence>
<dbReference type="GO" id="GO:0003677">
    <property type="term" value="F:DNA binding"/>
    <property type="evidence" value="ECO:0007669"/>
    <property type="project" value="UniProtKB-KW"/>
</dbReference>
<name>A0A1J0A6H4_9ENTE</name>
<dbReference type="InterPro" id="IPR036390">
    <property type="entry name" value="WH_DNA-bd_sf"/>
</dbReference>
<dbReference type="SMART" id="SM00345">
    <property type="entry name" value="HTH_GNTR"/>
    <property type="match status" value="1"/>
</dbReference>
<keyword evidence="1" id="KW-0805">Transcription regulation</keyword>
<keyword evidence="3" id="KW-0804">Transcription</keyword>
<reference evidence="5 6" key="1">
    <citation type="submission" date="2016-09" db="EMBL/GenBank/DDBJ databases">
        <title>Vagococcus teuberi sp. nov., isolated from the Malian artisanal sour milk fene.</title>
        <authorList>
            <person name="Wullschleger S."/>
            <person name="Seifert C."/>
            <person name="Baumgartner S."/>
            <person name="Lacroix C."/>
            <person name="Bonfoh B."/>
            <person name="Stevens M.J."/>
            <person name="Meile L."/>
        </authorList>
    </citation>
    <scope>NUCLEOTIDE SEQUENCE [LARGE SCALE GENOMIC DNA]</scope>
    <source>
        <strain evidence="5 6">DSM 21459</strain>
    </source>
</reference>
<sequence>MKKGKTQKRVYDYIKQQIETDTWLNGYHIIEQDLANSLSVSRTPIRGAIAQLIQEKYLKKETNRGVIVSKNKISNKEFVERTQLIELLCSHYLFQLQIKEYMVDREAFLSLVEINKNKQLNKEEFYDKFWQCFLVPLSNDLMKKTIMTQVSAIKLVKFPNASIDFLYEETEQLGQKVSLLLLDRKFELARKELRVYINRLNLELIDQQI</sequence>
<dbReference type="SUPFAM" id="SSF46785">
    <property type="entry name" value="Winged helix' DNA-binding domain"/>
    <property type="match status" value="1"/>
</dbReference>
<dbReference type="Gene3D" id="1.10.10.10">
    <property type="entry name" value="Winged helix-like DNA-binding domain superfamily/Winged helix DNA-binding domain"/>
    <property type="match status" value="1"/>
</dbReference>
<dbReference type="Proteomes" id="UP000191200">
    <property type="component" value="Chromosome"/>
</dbReference>
<protein>
    <recommendedName>
        <fullName evidence="4">HTH gntR-type domain-containing protein</fullName>
    </recommendedName>
</protein>
<evidence type="ECO:0000256" key="2">
    <source>
        <dbReference type="ARBA" id="ARBA00023125"/>
    </source>
</evidence>
<evidence type="ECO:0000313" key="6">
    <source>
        <dbReference type="Proteomes" id="UP000191200"/>
    </source>
</evidence>
<keyword evidence="2" id="KW-0238">DNA-binding</keyword>